<dbReference type="AlphaFoldDB" id="A0A2N0RRH6"/>
<protein>
    <submittedName>
        <fullName evidence="2">Uncharacterized protein</fullName>
    </submittedName>
</protein>
<accession>A0A2N0RRH6</accession>
<evidence type="ECO:0000313" key="3">
    <source>
        <dbReference type="Proteomes" id="UP000232688"/>
    </source>
</evidence>
<feature type="compositionally biased region" description="Basic and acidic residues" evidence="1">
    <location>
        <begin position="66"/>
        <end position="83"/>
    </location>
</feature>
<evidence type="ECO:0000256" key="1">
    <source>
        <dbReference type="SAM" id="MobiDB-lite"/>
    </source>
</evidence>
<reference evidence="2 3" key="2">
    <citation type="submission" date="2017-10" db="EMBL/GenBank/DDBJ databases">
        <title>Genome analyses suggest a sexual origin of heterokaryosis in a supposedly ancient asexual fungus.</title>
        <authorList>
            <person name="Corradi N."/>
            <person name="Sedzielewska K."/>
            <person name="Noel J."/>
            <person name="Charron P."/>
            <person name="Farinelli L."/>
            <person name="Marton T."/>
            <person name="Kruger M."/>
            <person name="Pelin A."/>
            <person name="Brachmann A."/>
            <person name="Corradi N."/>
        </authorList>
    </citation>
    <scope>NUCLEOTIDE SEQUENCE [LARGE SCALE GENOMIC DNA]</scope>
    <source>
        <strain evidence="2 3">A1</strain>
    </source>
</reference>
<proteinExistence type="predicted"/>
<sequence>MQGNSGIKPMQIVVIIPVRNLNREEILQGGLRGRALQGYVEKFENRARDIRSQDSSVTDPTARSRAYREVAQHPPENPEGKEYIQVVCEDRNKQDQAGEII</sequence>
<comment type="caution">
    <text evidence="2">The sequence shown here is derived from an EMBL/GenBank/DDBJ whole genome shotgun (WGS) entry which is preliminary data.</text>
</comment>
<dbReference type="VEuPathDB" id="FungiDB:RhiirA1_460446"/>
<dbReference type="Proteomes" id="UP000232688">
    <property type="component" value="Unassembled WGS sequence"/>
</dbReference>
<reference evidence="2 3" key="1">
    <citation type="submission" date="2017-10" db="EMBL/GenBank/DDBJ databases">
        <title>Extensive intraspecific genome diversity in a model arbuscular mycorrhizal fungus.</title>
        <authorList>
            <person name="Chen E.C.H."/>
            <person name="Morin E."/>
            <person name="Baudet D."/>
            <person name="Noel J."/>
            <person name="Ndikumana S."/>
            <person name="Charron P."/>
            <person name="St-Onge C."/>
            <person name="Giorgi J."/>
            <person name="Grigoriev I.V."/>
            <person name="Roux C."/>
            <person name="Martin F.M."/>
            <person name="Corradi N."/>
        </authorList>
    </citation>
    <scope>NUCLEOTIDE SEQUENCE [LARGE SCALE GENOMIC DNA]</scope>
    <source>
        <strain evidence="2 3">A1</strain>
    </source>
</reference>
<name>A0A2N0RRH6_9GLOM</name>
<evidence type="ECO:0000313" key="2">
    <source>
        <dbReference type="EMBL" id="PKC65904.1"/>
    </source>
</evidence>
<gene>
    <name evidence="2" type="ORF">RhiirA1_460446</name>
</gene>
<organism evidence="2 3">
    <name type="scientific">Rhizophagus irregularis</name>
    <dbReference type="NCBI Taxonomy" id="588596"/>
    <lineage>
        <taxon>Eukaryota</taxon>
        <taxon>Fungi</taxon>
        <taxon>Fungi incertae sedis</taxon>
        <taxon>Mucoromycota</taxon>
        <taxon>Glomeromycotina</taxon>
        <taxon>Glomeromycetes</taxon>
        <taxon>Glomerales</taxon>
        <taxon>Glomeraceae</taxon>
        <taxon>Rhizophagus</taxon>
    </lineage>
</organism>
<feature type="region of interest" description="Disordered" evidence="1">
    <location>
        <begin position="49"/>
        <end position="83"/>
    </location>
</feature>
<dbReference type="EMBL" id="LLXH01000504">
    <property type="protein sequence ID" value="PKC65904.1"/>
    <property type="molecule type" value="Genomic_DNA"/>
</dbReference>